<dbReference type="EMBL" id="QAAA01000003">
    <property type="protein sequence ID" value="PTN03207.1"/>
    <property type="molecule type" value="Genomic_DNA"/>
</dbReference>
<comment type="caution">
    <text evidence="10">The sequence shown here is derived from an EMBL/GenBank/DDBJ whole genome shotgun (WGS) entry which is preliminary data.</text>
</comment>
<feature type="transmembrane region" description="Helical" evidence="8">
    <location>
        <begin position="169"/>
        <end position="187"/>
    </location>
</feature>
<feature type="transmembrane region" description="Helical" evidence="8">
    <location>
        <begin position="277"/>
        <end position="299"/>
    </location>
</feature>
<feature type="transmembrane region" description="Helical" evidence="8">
    <location>
        <begin position="100"/>
        <end position="117"/>
    </location>
</feature>
<sequence>MNRAALFLLALAAYFATQAGLRIWLGGALEGDEAEMVVIARQWHFVAGSQPPLYNWYQTLGFALFGVGTAGIVLPKNILLFLTYATVFLALRPLAGLRKAMLGTLALALIPNLAWWAQRTGSHSIALVALTALTLAAFFHLLRRPSTRAFVLLGLAAGLGGLAKPNYWVLPPALLLAGFSLPVYRAILWDRRLWLSGAVTLAIVALPYATMLAAPQATFSDTWEFARGAAGAAARWPLGLARLGRQTLTELLPLALVAGLVALGRPALRQPQPFETLLLRAALIGLGLVAVGIVAADIAFVRARWLLPLFMMAVPAAVMILLTNASPRTTRNFGIGIAALAILLLGAMAETRLRGTGSHALRIDLLAQEIEALDPDTPPLLAHHYYAGNLLVLRPGWQALPPYPTQRLAGGGRVLAIESKPGQAATLLAEHGYTRPLPPSVPVEVSIPYRFDPAQTRPLRVILLEVPVH</sequence>
<keyword evidence="2" id="KW-1003">Cell membrane</keyword>
<feature type="transmembrane region" description="Helical" evidence="8">
    <location>
        <begin position="123"/>
        <end position="142"/>
    </location>
</feature>
<evidence type="ECO:0000256" key="5">
    <source>
        <dbReference type="ARBA" id="ARBA00022692"/>
    </source>
</evidence>
<evidence type="ECO:0000256" key="2">
    <source>
        <dbReference type="ARBA" id="ARBA00022475"/>
    </source>
</evidence>
<gene>
    <name evidence="10" type="ORF">C8N32_10349</name>
</gene>
<feature type="transmembrane region" description="Helical" evidence="8">
    <location>
        <begin position="194"/>
        <end position="214"/>
    </location>
</feature>
<feature type="transmembrane region" description="Helical" evidence="8">
    <location>
        <begin position="62"/>
        <end position="91"/>
    </location>
</feature>
<feature type="transmembrane region" description="Helical" evidence="8">
    <location>
        <begin position="332"/>
        <end position="349"/>
    </location>
</feature>
<feature type="transmembrane region" description="Helical" evidence="8">
    <location>
        <begin position="305"/>
        <end position="325"/>
    </location>
</feature>
<feature type="transmembrane region" description="Helical" evidence="8">
    <location>
        <begin position="147"/>
        <end position="163"/>
    </location>
</feature>
<keyword evidence="5 8" id="KW-0812">Transmembrane</keyword>
<dbReference type="GO" id="GO:0005886">
    <property type="term" value="C:plasma membrane"/>
    <property type="evidence" value="ECO:0007669"/>
    <property type="project" value="UniProtKB-SubCell"/>
</dbReference>
<evidence type="ECO:0000256" key="7">
    <source>
        <dbReference type="ARBA" id="ARBA00023136"/>
    </source>
</evidence>
<accession>A0A2T5BUN7</accession>
<reference evidence="10 11" key="1">
    <citation type="submission" date="2018-04" db="EMBL/GenBank/DDBJ databases">
        <title>Genomic Encyclopedia of Archaeal and Bacterial Type Strains, Phase II (KMG-II): from individual species to whole genera.</title>
        <authorList>
            <person name="Goeker M."/>
        </authorList>
    </citation>
    <scope>NUCLEOTIDE SEQUENCE [LARGE SCALE GENOMIC DNA]</scope>
    <source>
        <strain evidence="10 11">DSM 18064</strain>
    </source>
</reference>
<evidence type="ECO:0000256" key="8">
    <source>
        <dbReference type="SAM" id="Phobius"/>
    </source>
</evidence>
<dbReference type="RefSeq" id="WP_107891061.1">
    <property type="nucleotide sequence ID" value="NZ_NHSI01000062.1"/>
</dbReference>
<comment type="subcellular location">
    <subcellularLocation>
        <location evidence="1">Cell membrane</location>
        <topology evidence="1">Multi-pass membrane protein</topology>
    </subcellularLocation>
</comment>
<dbReference type="InterPro" id="IPR050297">
    <property type="entry name" value="LipidA_mod_glycosyltrf_83"/>
</dbReference>
<proteinExistence type="predicted"/>
<dbReference type="AlphaFoldDB" id="A0A2T5BUN7"/>
<dbReference type="PANTHER" id="PTHR33908:SF11">
    <property type="entry name" value="MEMBRANE PROTEIN"/>
    <property type="match status" value="1"/>
</dbReference>
<organism evidence="10 11">
    <name type="scientific">Rhodovulum imhoffii</name>
    <dbReference type="NCBI Taxonomy" id="365340"/>
    <lineage>
        <taxon>Bacteria</taxon>
        <taxon>Pseudomonadati</taxon>
        <taxon>Pseudomonadota</taxon>
        <taxon>Alphaproteobacteria</taxon>
        <taxon>Rhodobacterales</taxon>
        <taxon>Paracoccaceae</taxon>
        <taxon>Rhodovulum</taxon>
    </lineage>
</organism>
<evidence type="ECO:0000256" key="3">
    <source>
        <dbReference type="ARBA" id="ARBA00022676"/>
    </source>
</evidence>
<dbReference type="OrthoDB" id="9153955at2"/>
<evidence type="ECO:0000256" key="6">
    <source>
        <dbReference type="ARBA" id="ARBA00022989"/>
    </source>
</evidence>
<evidence type="ECO:0000256" key="1">
    <source>
        <dbReference type="ARBA" id="ARBA00004651"/>
    </source>
</evidence>
<evidence type="ECO:0000256" key="4">
    <source>
        <dbReference type="ARBA" id="ARBA00022679"/>
    </source>
</evidence>
<dbReference type="Proteomes" id="UP000243859">
    <property type="component" value="Unassembled WGS sequence"/>
</dbReference>
<name>A0A2T5BUN7_9RHOB</name>
<dbReference type="GO" id="GO:0009103">
    <property type="term" value="P:lipopolysaccharide biosynthetic process"/>
    <property type="evidence" value="ECO:0007669"/>
    <property type="project" value="UniProtKB-ARBA"/>
</dbReference>
<keyword evidence="4 10" id="KW-0808">Transferase</keyword>
<dbReference type="PANTHER" id="PTHR33908">
    <property type="entry name" value="MANNOSYLTRANSFERASE YKCB-RELATED"/>
    <property type="match status" value="1"/>
</dbReference>
<keyword evidence="6 8" id="KW-1133">Transmembrane helix</keyword>
<keyword evidence="7 8" id="KW-0472">Membrane</keyword>
<dbReference type="GO" id="GO:0016763">
    <property type="term" value="F:pentosyltransferase activity"/>
    <property type="evidence" value="ECO:0007669"/>
    <property type="project" value="TreeGrafter"/>
</dbReference>
<keyword evidence="3 10" id="KW-0328">Glycosyltransferase</keyword>
<dbReference type="InterPro" id="IPR038731">
    <property type="entry name" value="RgtA/B/C-like"/>
</dbReference>
<feature type="domain" description="Glycosyltransferase RgtA/B/C/D-like" evidence="9">
    <location>
        <begin position="50"/>
        <end position="205"/>
    </location>
</feature>
<dbReference type="Pfam" id="PF13231">
    <property type="entry name" value="PMT_2"/>
    <property type="match status" value="1"/>
</dbReference>
<protein>
    <submittedName>
        <fullName evidence="10">Dolichyl-phosphate-mannose-protein mannosyltransferase</fullName>
    </submittedName>
</protein>
<feature type="transmembrane region" description="Helical" evidence="8">
    <location>
        <begin position="251"/>
        <end position="268"/>
    </location>
</feature>
<evidence type="ECO:0000313" key="10">
    <source>
        <dbReference type="EMBL" id="PTN03207.1"/>
    </source>
</evidence>
<keyword evidence="11" id="KW-1185">Reference proteome</keyword>
<evidence type="ECO:0000313" key="11">
    <source>
        <dbReference type="Proteomes" id="UP000243859"/>
    </source>
</evidence>
<evidence type="ECO:0000259" key="9">
    <source>
        <dbReference type="Pfam" id="PF13231"/>
    </source>
</evidence>